<reference evidence="1" key="2">
    <citation type="journal article" date="2024" name="Plant">
        <title>Genomic evolution and insights into agronomic trait innovations of Sesamum species.</title>
        <authorList>
            <person name="Miao H."/>
            <person name="Wang L."/>
            <person name="Qu L."/>
            <person name="Liu H."/>
            <person name="Sun Y."/>
            <person name="Le M."/>
            <person name="Wang Q."/>
            <person name="Wei S."/>
            <person name="Zheng Y."/>
            <person name="Lin W."/>
            <person name="Duan Y."/>
            <person name="Cao H."/>
            <person name="Xiong S."/>
            <person name="Wang X."/>
            <person name="Wei L."/>
            <person name="Li C."/>
            <person name="Ma Q."/>
            <person name="Ju M."/>
            <person name="Zhao R."/>
            <person name="Li G."/>
            <person name="Mu C."/>
            <person name="Tian Q."/>
            <person name="Mei H."/>
            <person name="Zhang T."/>
            <person name="Gao T."/>
            <person name="Zhang H."/>
        </authorList>
    </citation>
    <scope>NUCLEOTIDE SEQUENCE</scope>
    <source>
        <strain evidence="1">G01</strain>
    </source>
</reference>
<dbReference type="EMBL" id="JACGWK010000012">
    <property type="protein sequence ID" value="KAL0323023.1"/>
    <property type="molecule type" value="Genomic_DNA"/>
</dbReference>
<dbReference type="PANTHER" id="PTHR11439">
    <property type="entry name" value="GAG-POL-RELATED RETROTRANSPOSON"/>
    <property type="match status" value="1"/>
</dbReference>
<protein>
    <submittedName>
        <fullName evidence="1">Copia protein</fullName>
    </submittedName>
</protein>
<organism evidence="1">
    <name type="scientific">Sesamum angustifolium</name>
    <dbReference type="NCBI Taxonomy" id="2727405"/>
    <lineage>
        <taxon>Eukaryota</taxon>
        <taxon>Viridiplantae</taxon>
        <taxon>Streptophyta</taxon>
        <taxon>Embryophyta</taxon>
        <taxon>Tracheophyta</taxon>
        <taxon>Spermatophyta</taxon>
        <taxon>Magnoliopsida</taxon>
        <taxon>eudicotyledons</taxon>
        <taxon>Gunneridae</taxon>
        <taxon>Pentapetalae</taxon>
        <taxon>asterids</taxon>
        <taxon>lamiids</taxon>
        <taxon>Lamiales</taxon>
        <taxon>Pedaliaceae</taxon>
        <taxon>Sesamum</taxon>
    </lineage>
</organism>
<dbReference type="CDD" id="cd09272">
    <property type="entry name" value="RNase_HI_RT_Ty1"/>
    <property type="match status" value="1"/>
</dbReference>
<comment type="caution">
    <text evidence="1">The sequence shown here is derived from an EMBL/GenBank/DDBJ whole genome shotgun (WGS) entry which is preliminary data.</text>
</comment>
<accession>A0AAW2LWA8</accession>
<reference evidence="1" key="1">
    <citation type="submission" date="2020-06" db="EMBL/GenBank/DDBJ databases">
        <authorList>
            <person name="Li T."/>
            <person name="Hu X."/>
            <person name="Zhang T."/>
            <person name="Song X."/>
            <person name="Zhang H."/>
            <person name="Dai N."/>
            <person name="Sheng W."/>
            <person name="Hou X."/>
            <person name="Wei L."/>
        </authorList>
    </citation>
    <scope>NUCLEOTIDE SEQUENCE</scope>
    <source>
        <strain evidence="1">G01</strain>
        <tissue evidence="1">Leaf</tissue>
    </source>
</reference>
<name>A0AAW2LWA8_9LAMI</name>
<proteinExistence type="predicted"/>
<gene>
    <name evidence="1" type="ORF">Sangu_1921600</name>
</gene>
<sequence length="234" mass="26499">MSPSTLKEFQSFPSSLKLRLSGHTPASITPKITSFPYCEAGHNRVTGFRVERFGAQRFQGIDCKGVPMDVASEDLGHEGFVQLISVLYFGATVCELLWISYLLQDFGIPLHSPIPLFCDNKAALHIMANPVFHERTKHLDIDCHIVRNQYKLGFVAPSFVRGKEQIADIFTKSLPASTFLFSCPSWPCFPLIQVHLCGGVLEYKLLKQPKVVIMMLKLQFVFWMLDERRSVFSL</sequence>
<dbReference type="AlphaFoldDB" id="A0AAW2LWA8"/>
<evidence type="ECO:0000313" key="1">
    <source>
        <dbReference type="EMBL" id="KAL0323023.1"/>
    </source>
</evidence>
<dbReference type="PANTHER" id="PTHR11439:SF470">
    <property type="entry name" value="CYSTEINE-RICH RLK (RECEPTOR-LIKE PROTEIN KINASE) 8"/>
    <property type="match status" value="1"/>
</dbReference>